<accession>A0A845U7Q2</accession>
<dbReference type="InterPro" id="IPR036163">
    <property type="entry name" value="HMA_dom_sf"/>
</dbReference>
<comment type="caution">
    <text evidence="3">The sequence shown here is derived from an EMBL/GenBank/DDBJ whole genome shotgun (WGS) entry which is preliminary data.</text>
</comment>
<evidence type="ECO:0000256" key="1">
    <source>
        <dbReference type="ARBA" id="ARBA00022723"/>
    </source>
</evidence>
<protein>
    <submittedName>
        <fullName evidence="3">Heavy metal-binding protein</fullName>
    </submittedName>
</protein>
<evidence type="ECO:0000259" key="2">
    <source>
        <dbReference type="PROSITE" id="PS50846"/>
    </source>
</evidence>
<dbReference type="PROSITE" id="PS50846">
    <property type="entry name" value="HMA_2"/>
    <property type="match status" value="1"/>
</dbReference>
<reference evidence="3" key="1">
    <citation type="submission" date="2019-11" db="EMBL/GenBank/DDBJ databases">
        <title>Acidithiobacillus ferrianus sp. nov.: a facultatively anaerobic and extremely acidophilic chemolithoautotroph.</title>
        <authorList>
            <person name="Norris P.R."/>
            <person name="Falagan C."/>
            <person name="Moya-Beltran A."/>
            <person name="Castro M."/>
            <person name="Quatrini R."/>
            <person name="Johnson D.B."/>
        </authorList>
    </citation>
    <scope>NUCLEOTIDE SEQUENCE [LARGE SCALE GENOMIC DNA]</scope>
    <source>
        <strain evidence="3">MG</strain>
    </source>
</reference>
<dbReference type="RefSeq" id="WP_163096687.1">
    <property type="nucleotide sequence ID" value="NZ_CP127523.1"/>
</dbReference>
<dbReference type="Gene3D" id="3.30.70.100">
    <property type="match status" value="1"/>
</dbReference>
<organism evidence="3">
    <name type="scientific">Acidithiobacillus ferrianus</name>
    <dbReference type="NCBI Taxonomy" id="2678518"/>
    <lineage>
        <taxon>Bacteria</taxon>
        <taxon>Pseudomonadati</taxon>
        <taxon>Pseudomonadota</taxon>
        <taxon>Acidithiobacillia</taxon>
        <taxon>Acidithiobacillales</taxon>
        <taxon>Acidithiobacillaceae</taxon>
        <taxon>Acidithiobacillus</taxon>
    </lineage>
</organism>
<dbReference type="Pfam" id="PF00403">
    <property type="entry name" value="HMA"/>
    <property type="match status" value="1"/>
</dbReference>
<feature type="domain" description="HMA" evidence="2">
    <location>
        <begin position="2"/>
        <end position="65"/>
    </location>
</feature>
<dbReference type="GO" id="GO:0046872">
    <property type="term" value="F:metal ion binding"/>
    <property type="evidence" value="ECO:0007669"/>
    <property type="project" value="UniProtKB-KW"/>
</dbReference>
<keyword evidence="1" id="KW-0479">Metal-binding</keyword>
<dbReference type="EMBL" id="WNJL01000015">
    <property type="protein sequence ID" value="NDU41787.1"/>
    <property type="molecule type" value="Genomic_DNA"/>
</dbReference>
<name>A0A845U7Q2_9PROT</name>
<dbReference type="FunFam" id="3.30.70.100:FF:000001">
    <property type="entry name" value="ATPase copper transporting beta"/>
    <property type="match status" value="1"/>
</dbReference>
<proteinExistence type="predicted"/>
<dbReference type="InterPro" id="IPR006121">
    <property type="entry name" value="HMA_dom"/>
</dbReference>
<dbReference type="InterPro" id="IPR017969">
    <property type="entry name" value="Heavy-metal-associated_CS"/>
</dbReference>
<sequence>METIEMKVTGMTCHHCVMAVTKALKGVHGVQEVAVDLDRGEAVVRGTPDSQALIDVVEAAGYRAEMKK</sequence>
<dbReference type="PROSITE" id="PS01047">
    <property type="entry name" value="HMA_1"/>
    <property type="match status" value="1"/>
</dbReference>
<evidence type="ECO:0000313" key="3">
    <source>
        <dbReference type="EMBL" id="NDU41787.1"/>
    </source>
</evidence>
<dbReference type="CDD" id="cd00371">
    <property type="entry name" value="HMA"/>
    <property type="match status" value="1"/>
</dbReference>
<dbReference type="AlphaFoldDB" id="A0A845U7Q2"/>
<dbReference type="SUPFAM" id="SSF55008">
    <property type="entry name" value="HMA, heavy metal-associated domain"/>
    <property type="match status" value="1"/>
</dbReference>
<gene>
    <name evidence="3" type="ORF">GL267_03740</name>
</gene>